<dbReference type="SFLD" id="SFLDS00001">
    <property type="entry name" value="Enolase"/>
    <property type="match status" value="1"/>
</dbReference>
<dbReference type="KEGG" id="htq:FRZ44_17610"/>
<comment type="cofactor">
    <cofactor evidence="12">
        <name>Mg(2+)</name>
        <dbReference type="ChEBI" id="CHEBI:18420"/>
    </cofactor>
    <text evidence="12">Mg(2+) is required for catalysis and for stabilizing the dimer.</text>
</comment>
<dbReference type="UniPathway" id="UPA00109">
    <property type="reaction ID" value="UER00187"/>
</dbReference>
<feature type="domain" description="Enolase C-terminal TIM barrel" evidence="13">
    <location>
        <begin position="144"/>
        <end position="428"/>
    </location>
</feature>
<feature type="active site" description="Proton acceptor" evidence="10 11">
    <location>
        <position position="342"/>
    </location>
</feature>
<feature type="binding site" evidence="10 12">
    <location>
        <position position="317"/>
    </location>
    <ligand>
        <name>Mg(2+)</name>
        <dbReference type="ChEBI" id="CHEBI:18420"/>
    </ligand>
</feature>
<dbReference type="EMBL" id="CP042906">
    <property type="protein sequence ID" value="QEX16467.1"/>
    <property type="molecule type" value="Genomic_DNA"/>
</dbReference>
<evidence type="ECO:0000256" key="11">
    <source>
        <dbReference type="PIRSR" id="PIRSR001400-1"/>
    </source>
</evidence>
<dbReference type="EC" id="4.2.1.11" evidence="3 10"/>
<evidence type="ECO:0000256" key="10">
    <source>
        <dbReference type="HAMAP-Rule" id="MF_00318"/>
    </source>
</evidence>
<evidence type="ECO:0000313" key="15">
    <source>
        <dbReference type="EMBL" id="QEX16467.1"/>
    </source>
</evidence>
<feature type="domain" description="Enolase N-terminal" evidence="14">
    <location>
        <begin position="6"/>
        <end position="136"/>
    </location>
</feature>
<feature type="binding site" evidence="10 12">
    <location>
        <position position="247"/>
    </location>
    <ligand>
        <name>Mg(2+)</name>
        <dbReference type="ChEBI" id="CHEBI:18420"/>
    </ligand>
</feature>
<feature type="binding site" evidence="10">
    <location>
        <position position="342"/>
    </location>
    <ligand>
        <name>(2R)-2-phosphoglycerate</name>
        <dbReference type="ChEBI" id="CHEBI:58289"/>
    </ligand>
</feature>
<feature type="binding site" evidence="10">
    <location>
        <position position="371"/>
    </location>
    <ligand>
        <name>(2R)-2-phosphoglycerate</name>
        <dbReference type="ChEBI" id="CHEBI:58289"/>
    </ligand>
</feature>
<dbReference type="SMART" id="SM01193">
    <property type="entry name" value="Enolase_N"/>
    <property type="match status" value="1"/>
</dbReference>
<comment type="subcellular location">
    <subcellularLocation>
        <location evidence="10">Cytoplasm</location>
    </subcellularLocation>
    <subcellularLocation>
        <location evidence="10">Secreted</location>
    </subcellularLocation>
    <subcellularLocation>
        <location evidence="10">Cell surface</location>
    </subcellularLocation>
    <text evidence="10">Fractions of enolase are present in both the cytoplasm and on the cell surface.</text>
</comment>
<evidence type="ECO:0000313" key="16">
    <source>
        <dbReference type="Proteomes" id="UP000326202"/>
    </source>
</evidence>
<organism evidence="15 16">
    <name type="scientific">Hypericibacter terrae</name>
    <dbReference type="NCBI Taxonomy" id="2602015"/>
    <lineage>
        <taxon>Bacteria</taxon>
        <taxon>Pseudomonadati</taxon>
        <taxon>Pseudomonadota</taxon>
        <taxon>Alphaproteobacteria</taxon>
        <taxon>Rhodospirillales</taxon>
        <taxon>Dongiaceae</taxon>
        <taxon>Hypericibacter</taxon>
    </lineage>
</organism>
<dbReference type="HAMAP" id="MF_00318">
    <property type="entry name" value="Enolase"/>
    <property type="match status" value="1"/>
</dbReference>
<evidence type="ECO:0000256" key="12">
    <source>
        <dbReference type="PIRSR" id="PIRSR001400-3"/>
    </source>
</evidence>
<dbReference type="NCBIfam" id="TIGR01060">
    <property type="entry name" value="eno"/>
    <property type="match status" value="1"/>
</dbReference>
<dbReference type="Pfam" id="PF00113">
    <property type="entry name" value="Enolase_C"/>
    <property type="match status" value="1"/>
</dbReference>
<dbReference type="GO" id="GO:0005576">
    <property type="term" value="C:extracellular region"/>
    <property type="evidence" value="ECO:0007669"/>
    <property type="project" value="UniProtKB-SubCell"/>
</dbReference>
<dbReference type="GO" id="GO:0006096">
    <property type="term" value="P:glycolytic process"/>
    <property type="evidence" value="ECO:0007669"/>
    <property type="project" value="UniProtKB-UniRule"/>
</dbReference>
<evidence type="ECO:0000256" key="7">
    <source>
        <dbReference type="ARBA" id="ARBA00023152"/>
    </source>
</evidence>
<dbReference type="InterPro" id="IPR000941">
    <property type="entry name" value="Enolase"/>
</dbReference>
<evidence type="ECO:0000256" key="6">
    <source>
        <dbReference type="ARBA" id="ARBA00022842"/>
    </source>
</evidence>
<keyword evidence="10 12" id="KW-0479">Metal-binding</keyword>
<protein>
    <recommendedName>
        <fullName evidence="4 10">Enolase</fullName>
        <ecNumber evidence="3 10">4.2.1.11</ecNumber>
    </recommendedName>
    <alternativeName>
        <fullName evidence="10">2-phospho-D-glycerate hydro-lyase</fullName>
    </alternativeName>
    <alternativeName>
        <fullName evidence="10">2-phosphoglycerate dehydratase</fullName>
    </alternativeName>
</protein>
<comment type="function">
    <text evidence="9 10">Catalyzes the reversible conversion of 2-phosphoglycerate (2-PG) into phosphoenolpyruvate (PEP). It is essential for the degradation of carbohydrates via glycolysis.</text>
</comment>
<dbReference type="PANTHER" id="PTHR11902:SF1">
    <property type="entry name" value="ENOLASE"/>
    <property type="match status" value="1"/>
</dbReference>
<dbReference type="AlphaFoldDB" id="A0A5J6MH69"/>
<dbReference type="PIRSF" id="PIRSF001400">
    <property type="entry name" value="Enolase"/>
    <property type="match status" value="1"/>
</dbReference>
<evidence type="ECO:0000259" key="13">
    <source>
        <dbReference type="SMART" id="SM01192"/>
    </source>
</evidence>
<dbReference type="Gene3D" id="3.30.390.10">
    <property type="entry name" value="Enolase-like, N-terminal domain"/>
    <property type="match status" value="1"/>
</dbReference>
<dbReference type="RefSeq" id="WP_151176821.1">
    <property type="nucleotide sequence ID" value="NZ_CP042906.1"/>
</dbReference>
<keyword evidence="10" id="KW-0963">Cytoplasm</keyword>
<keyword evidence="16" id="KW-1185">Reference proteome</keyword>
<comment type="similarity">
    <text evidence="2 10">Belongs to the enolase family.</text>
</comment>
<evidence type="ECO:0000256" key="2">
    <source>
        <dbReference type="ARBA" id="ARBA00009604"/>
    </source>
</evidence>
<keyword evidence="7 10" id="KW-0324">Glycolysis</keyword>
<dbReference type="SFLD" id="SFLDG00178">
    <property type="entry name" value="enolase"/>
    <property type="match status" value="1"/>
</dbReference>
<comment type="cofactor">
    <cofactor evidence="10">
        <name>Mg(2+)</name>
        <dbReference type="ChEBI" id="CHEBI:18420"/>
    </cofactor>
    <text evidence="10">Binds a second Mg(2+) ion via substrate during catalysis.</text>
</comment>
<evidence type="ECO:0000256" key="8">
    <source>
        <dbReference type="ARBA" id="ARBA00023239"/>
    </source>
</evidence>
<dbReference type="OrthoDB" id="4577602at2"/>
<dbReference type="Pfam" id="PF03952">
    <property type="entry name" value="Enolase_N"/>
    <property type="match status" value="1"/>
</dbReference>
<accession>A0A5J6MH69</accession>
<dbReference type="SFLD" id="SFLDF00002">
    <property type="entry name" value="enolase"/>
    <property type="match status" value="1"/>
</dbReference>
<dbReference type="GO" id="GO:0000015">
    <property type="term" value="C:phosphopyruvate hydratase complex"/>
    <property type="evidence" value="ECO:0007669"/>
    <property type="project" value="InterPro"/>
</dbReference>
<dbReference type="Proteomes" id="UP000326202">
    <property type="component" value="Chromosome"/>
</dbReference>
<dbReference type="Gene3D" id="3.20.20.120">
    <property type="entry name" value="Enolase-like C-terminal domain"/>
    <property type="match status" value="1"/>
</dbReference>
<feature type="binding site" evidence="10 12">
    <location>
        <position position="291"/>
    </location>
    <ligand>
        <name>Mg(2+)</name>
        <dbReference type="ChEBI" id="CHEBI:18420"/>
    </ligand>
</feature>
<sequence>MAETTIVAIKGRQILDSRGRPTVEADVELRGGAIGRASVPSGASTSQAEAHELRDADANYYFGRGVNRAVGNLKGEIATAVTGLDAEDQAGLDRRMRELDGTAQLERLGANAILAVSLAACRAVANARRQPLYRRIADLTGTKTPMLPLPMVNIFSGGLHAGRGMDLQDFLAIPLSATDYASALHAIVKVRDAAEGVVQRHGAPVLLADEGGLSPGCRSAEIALALMVEAIERAGFKPGQDIGIAIDVAATALVGADGRYHLAREERDYSSAQMIETVERWVRQFPIVSVEDGLHDEDWGHWPELTKRLRHIQVVGDDLFSTNPARIRRGIEIGAANSSLIKVNQNGTLSGTLEAIVTSHRAGYATVISARSGETADSFIADLAVGALGGQIKIGSVRNMERLEKYNQLLRIAEDSEVGYAGTRFLAGEARRPAARAAIA</sequence>
<dbReference type="InterPro" id="IPR020809">
    <property type="entry name" value="Enolase_CS"/>
</dbReference>
<gene>
    <name evidence="10 15" type="primary">eno</name>
    <name evidence="15" type="ORF">FRZ44_17610</name>
</gene>
<comment type="catalytic activity">
    <reaction evidence="10">
        <text>(2R)-2-phosphoglycerate = phosphoenolpyruvate + H2O</text>
        <dbReference type="Rhea" id="RHEA:10164"/>
        <dbReference type="ChEBI" id="CHEBI:15377"/>
        <dbReference type="ChEBI" id="CHEBI:58289"/>
        <dbReference type="ChEBI" id="CHEBI:58702"/>
        <dbReference type="EC" id="4.2.1.11"/>
    </reaction>
</comment>
<dbReference type="GO" id="GO:0004634">
    <property type="term" value="F:phosphopyruvate hydratase activity"/>
    <property type="evidence" value="ECO:0007669"/>
    <property type="project" value="UniProtKB-UniRule"/>
</dbReference>
<reference evidence="15 16" key="1">
    <citation type="submission" date="2019-08" db="EMBL/GenBank/DDBJ databases">
        <title>Hyperibacter terrae gen. nov., sp. nov. and Hyperibacter viscosus sp. nov., two new members in the family Rhodospirillaceae isolated from the rhizosphere of Hypericum perforatum.</title>
        <authorList>
            <person name="Noviana Z."/>
        </authorList>
    </citation>
    <scope>NUCLEOTIDE SEQUENCE [LARGE SCALE GENOMIC DNA]</scope>
    <source>
        <strain evidence="15 16">R5913</strain>
    </source>
</reference>
<evidence type="ECO:0000256" key="1">
    <source>
        <dbReference type="ARBA" id="ARBA00005031"/>
    </source>
</evidence>
<dbReference type="InterPro" id="IPR020811">
    <property type="entry name" value="Enolase_N"/>
</dbReference>
<keyword evidence="5 10" id="KW-0964">Secreted</keyword>
<dbReference type="SMART" id="SM01192">
    <property type="entry name" value="Enolase_C"/>
    <property type="match status" value="1"/>
</dbReference>
<dbReference type="SUPFAM" id="SSF54826">
    <property type="entry name" value="Enolase N-terminal domain-like"/>
    <property type="match status" value="1"/>
</dbReference>
<evidence type="ECO:0000256" key="5">
    <source>
        <dbReference type="ARBA" id="ARBA00022525"/>
    </source>
</evidence>
<feature type="binding site" evidence="10">
    <location>
        <position position="168"/>
    </location>
    <ligand>
        <name>(2R)-2-phosphoglycerate</name>
        <dbReference type="ChEBI" id="CHEBI:58289"/>
    </ligand>
</feature>
<feature type="binding site" evidence="10">
    <location>
        <position position="393"/>
    </location>
    <ligand>
        <name>(2R)-2-phosphoglycerate</name>
        <dbReference type="ChEBI" id="CHEBI:58289"/>
    </ligand>
</feature>
<keyword evidence="8 10" id="KW-0456">Lyase</keyword>
<dbReference type="SUPFAM" id="SSF51604">
    <property type="entry name" value="Enolase C-terminal domain-like"/>
    <property type="match status" value="1"/>
</dbReference>
<dbReference type="InterPro" id="IPR029017">
    <property type="entry name" value="Enolase-like_N"/>
</dbReference>
<dbReference type="InterPro" id="IPR020810">
    <property type="entry name" value="Enolase_C"/>
</dbReference>
<comment type="pathway">
    <text evidence="1 10">Carbohydrate degradation; glycolysis; pyruvate from D-glyceraldehyde 3-phosphate: step 4/5.</text>
</comment>
<keyword evidence="6 10" id="KW-0460">Magnesium</keyword>
<dbReference type="PRINTS" id="PR00148">
    <property type="entry name" value="ENOLASE"/>
</dbReference>
<dbReference type="GO" id="GO:0009986">
    <property type="term" value="C:cell surface"/>
    <property type="evidence" value="ECO:0007669"/>
    <property type="project" value="UniProtKB-SubCell"/>
</dbReference>
<dbReference type="InterPro" id="IPR036849">
    <property type="entry name" value="Enolase-like_C_sf"/>
</dbReference>
<dbReference type="PROSITE" id="PS00164">
    <property type="entry name" value="ENOLASE"/>
    <property type="match status" value="1"/>
</dbReference>
<dbReference type="GO" id="GO:0000287">
    <property type="term" value="F:magnesium ion binding"/>
    <property type="evidence" value="ECO:0007669"/>
    <property type="project" value="UniProtKB-UniRule"/>
</dbReference>
<feature type="active site" description="Proton donor" evidence="10 11">
    <location>
        <position position="210"/>
    </location>
</feature>
<dbReference type="CDD" id="cd03313">
    <property type="entry name" value="enolase"/>
    <property type="match status" value="1"/>
</dbReference>
<evidence type="ECO:0000259" key="14">
    <source>
        <dbReference type="SMART" id="SM01193"/>
    </source>
</evidence>
<evidence type="ECO:0000256" key="3">
    <source>
        <dbReference type="ARBA" id="ARBA00012058"/>
    </source>
</evidence>
<proteinExistence type="inferred from homology"/>
<dbReference type="PANTHER" id="PTHR11902">
    <property type="entry name" value="ENOLASE"/>
    <property type="match status" value="1"/>
</dbReference>
<evidence type="ECO:0000256" key="9">
    <source>
        <dbReference type="ARBA" id="ARBA00045763"/>
    </source>
</evidence>
<name>A0A5J6MH69_9PROT</name>
<feature type="binding site" evidence="10">
    <location>
        <position position="372"/>
    </location>
    <ligand>
        <name>(2R)-2-phosphoglycerate</name>
        <dbReference type="ChEBI" id="CHEBI:58289"/>
    </ligand>
</feature>
<evidence type="ECO:0000256" key="4">
    <source>
        <dbReference type="ARBA" id="ARBA00017068"/>
    </source>
</evidence>